<organism evidence="2 3">
    <name type="scientific">Glomerella acutata</name>
    <name type="common">Colletotrichum acutatum</name>
    <dbReference type="NCBI Taxonomy" id="27357"/>
    <lineage>
        <taxon>Eukaryota</taxon>
        <taxon>Fungi</taxon>
        <taxon>Dikarya</taxon>
        <taxon>Ascomycota</taxon>
        <taxon>Pezizomycotina</taxon>
        <taxon>Sordariomycetes</taxon>
        <taxon>Hypocreomycetidae</taxon>
        <taxon>Glomerellales</taxon>
        <taxon>Glomerellaceae</taxon>
        <taxon>Colletotrichum</taxon>
        <taxon>Colletotrichum acutatum species complex</taxon>
    </lineage>
</organism>
<sequence length="286" mass="31843">MQLGQLINLILVLAWRNLFLPTTNPIALTENRVEFVELQYLISSVRRIVENYVTKYGGSVSLFLAYHKKGKKTWQPSSRPQWKNHAAQSVSNYMVAAKSPAVRSTEAHIQPTPALQRAPLVKASHRRCCLQVPASHERGILPQIAARKRGSPTCPAPSWTRRVQVLFVYTPSSLGTPVGAELGSRARRHVGEGKDTEYGAWGSGRCGWATETLKFDPPTTGPLLGSPFEALTTVPHHTRHMVVFAQLRVPTLHGRGRNTLEIWRGASSRPIQFRGEFNCPRGVSRK</sequence>
<evidence type="ECO:0000256" key="1">
    <source>
        <dbReference type="SAM" id="SignalP"/>
    </source>
</evidence>
<feature type="chain" id="PRO_5042254328" description="Secreted protein" evidence="1">
    <location>
        <begin position="26"/>
        <end position="286"/>
    </location>
</feature>
<keyword evidence="3" id="KW-1185">Reference proteome</keyword>
<reference evidence="2" key="1">
    <citation type="submission" date="2021-12" db="EMBL/GenBank/DDBJ databases">
        <title>Comparative genomics, transcriptomics and evolutionary studies reveal genomic signatures of adaptation to plant cell wall in hemibiotrophic fungi.</title>
        <authorList>
            <consortium name="DOE Joint Genome Institute"/>
            <person name="Baroncelli R."/>
            <person name="Diaz J.F."/>
            <person name="Benocci T."/>
            <person name="Peng M."/>
            <person name="Battaglia E."/>
            <person name="Haridas S."/>
            <person name="Andreopoulos W."/>
            <person name="Labutti K."/>
            <person name="Pangilinan J."/>
            <person name="Floch G.L."/>
            <person name="Makela M.R."/>
            <person name="Henrissat B."/>
            <person name="Grigoriev I.V."/>
            <person name="Crouch J.A."/>
            <person name="De Vries R.P."/>
            <person name="Sukno S.A."/>
            <person name="Thon M.R."/>
        </authorList>
    </citation>
    <scope>NUCLEOTIDE SEQUENCE</scope>
    <source>
        <strain evidence="2">CBS 112980</strain>
    </source>
</reference>
<protein>
    <recommendedName>
        <fullName evidence="4">Secreted protein</fullName>
    </recommendedName>
</protein>
<proteinExistence type="predicted"/>
<feature type="signal peptide" evidence="1">
    <location>
        <begin position="1"/>
        <end position="25"/>
    </location>
</feature>
<dbReference type="GeneID" id="85385309"/>
<gene>
    <name evidence="2" type="ORF">BDZ83DRAFT_16296</name>
</gene>
<comment type="caution">
    <text evidence="2">The sequence shown here is derived from an EMBL/GenBank/DDBJ whole genome shotgun (WGS) entry which is preliminary data.</text>
</comment>
<name>A0AAD9D096_GLOAC</name>
<evidence type="ECO:0008006" key="4">
    <source>
        <dbReference type="Google" id="ProtNLM"/>
    </source>
</evidence>
<keyword evidence="1" id="KW-0732">Signal</keyword>
<dbReference type="RefSeq" id="XP_060369812.1">
    <property type="nucleotide sequence ID" value="XM_060501410.1"/>
</dbReference>
<dbReference type="Proteomes" id="UP001244207">
    <property type="component" value="Unassembled WGS sequence"/>
</dbReference>
<evidence type="ECO:0000313" key="3">
    <source>
        <dbReference type="Proteomes" id="UP001244207"/>
    </source>
</evidence>
<dbReference type="AlphaFoldDB" id="A0AAD9D096"/>
<accession>A0AAD9D096</accession>
<dbReference type="EMBL" id="JAHMHS010000010">
    <property type="protein sequence ID" value="KAK1729757.1"/>
    <property type="molecule type" value="Genomic_DNA"/>
</dbReference>
<evidence type="ECO:0000313" key="2">
    <source>
        <dbReference type="EMBL" id="KAK1729757.1"/>
    </source>
</evidence>